<feature type="domain" description="LiaF transmembrane" evidence="4">
    <location>
        <begin position="2"/>
        <end position="78"/>
    </location>
</feature>
<evidence type="ECO:0000259" key="3">
    <source>
        <dbReference type="Pfam" id="PF09922"/>
    </source>
</evidence>
<keyword evidence="2" id="KW-0472">Membrane</keyword>
<dbReference type="Pfam" id="PF22570">
    <property type="entry name" value="LiaF-TM"/>
    <property type="match status" value="1"/>
</dbReference>
<dbReference type="InterPro" id="IPR024425">
    <property type="entry name" value="LiaF-like_C"/>
</dbReference>
<comment type="caution">
    <text evidence="5">The sequence shown here is derived from an EMBL/GenBank/DDBJ whole genome shotgun (WGS) entry which is preliminary data.</text>
</comment>
<evidence type="ECO:0000256" key="1">
    <source>
        <dbReference type="SAM" id="MobiDB-lite"/>
    </source>
</evidence>
<dbReference type="Proteomes" id="UP000249260">
    <property type="component" value="Unassembled WGS sequence"/>
</dbReference>
<accession>A0A328TYM4</accession>
<evidence type="ECO:0000313" key="5">
    <source>
        <dbReference type="EMBL" id="RAP75617.1"/>
    </source>
</evidence>
<dbReference type="InterPro" id="IPR054331">
    <property type="entry name" value="LiaF_TM"/>
</dbReference>
<feature type="region of interest" description="Disordered" evidence="1">
    <location>
        <begin position="99"/>
        <end position="146"/>
    </location>
</feature>
<proteinExistence type="predicted"/>
<keyword evidence="2" id="KW-0812">Transmembrane</keyword>
<protein>
    <submittedName>
        <fullName evidence="5">Uncharacterized protein</fullName>
    </submittedName>
</protein>
<dbReference type="InterPro" id="IPR047793">
    <property type="entry name" value="LiaF_C"/>
</dbReference>
<gene>
    <name evidence="5" type="ORF">DL346_18960</name>
</gene>
<evidence type="ECO:0000313" key="6">
    <source>
        <dbReference type="Proteomes" id="UP000249260"/>
    </source>
</evidence>
<feature type="transmembrane region" description="Helical" evidence="2">
    <location>
        <begin position="21"/>
        <end position="41"/>
    </location>
</feature>
<feature type="domain" description="Cell wall-active antibiotics response LiaF-like C-terminal" evidence="3">
    <location>
        <begin position="208"/>
        <end position="322"/>
    </location>
</feature>
<dbReference type="AlphaFoldDB" id="A0A328TYM4"/>
<dbReference type="EMBL" id="QLUW01000003">
    <property type="protein sequence ID" value="RAP75617.1"/>
    <property type="molecule type" value="Genomic_DNA"/>
</dbReference>
<organism evidence="5 6">
    <name type="scientific">Paenibacillus montanisoli</name>
    <dbReference type="NCBI Taxonomy" id="2081970"/>
    <lineage>
        <taxon>Bacteria</taxon>
        <taxon>Bacillati</taxon>
        <taxon>Bacillota</taxon>
        <taxon>Bacilli</taxon>
        <taxon>Bacillales</taxon>
        <taxon>Paenibacillaceae</taxon>
        <taxon>Paenibacillus</taxon>
    </lineage>
</organism>
<dbReference type="NCBIfam" id="NF040535">
    <property type="entry name" value="LiaF_C_term"/>
    <property type="match status" value="1"/>
</dbReference>
<dbReference type="OrthoDB" id="2351415at2"/>
<evidence type="ECO:0000256" key="2">
    <source>
        <dbReference type="SAM" id="Phobius"/>
    </source>
</evidence>
<keyword evidence="2" id="KW-1133">Transmembrane helix</keyword>
<name>A0A328TYM4_9BACL</name>
<evidence type="ECO:0000259" key="4">
    <source>
        <dbReference type="Pfam" id="PF22570"/>
    </source>
</evidence>
<feature type="compositionally biased region" description="Basic and acidic residues" evidence="1">
    <location>
        <begin position="110"/>
        <end position="129"/>
    </location>
</feature>
<feature type="transmembrane region" description="Helical" evidence="2">
    <location>
        <begin position="47"/>
        <end position="69"/>
    </location>
</feature>
<keyword evidence="6" id="KW-1185">Reference proteome</keyword>
<sequence>MTYWPLILLFVGVQGMLQRSVYGIGSFFGSAVLLIVGFVFLGRNLDWFAWSISDLMQFAGPLVLILFGLRMILKPKAKKKDELPGDEWKAYTSYGPFDQQVPPAPPLHPDPTKEPEMTDQNDDAKDHPADAQTPNSMEGKLPQRPAHPYEDFAKQQVKRKWEEAAAHAREHIERHAQHRKHVHAKYHHRKDRVEWWNYDSNAQTRSGFIGDIYLGQDYWELKPMNISHFIGDTVLDLTKAQILPGETKIYISSFIGDVKVYLPNDYEVGVHVVSSAFVGDVAVLEHREGGIFKNMDIETPCFQENEKKIKLHVSTFIGDVRVTKVG</sequence>
<dbReference type="Pfam" id="PF09922">
    <property type="entry name" value="LiaF-like_C"/>
    <property type="match status" value="1"/>
</dbReference>
<reference evidence="5 6" key="1">
    <citation type="submission" date="2018-06" db="EMBL/GenBank/DDBJ databases">
        <title>Paenibacillus montanisoli sp. nov., isolated from mountain area soil.</title>
        <authorList>
            <person name="Wu M."/>
        </authorList>
    </citation>
    <scope>NUCLEOTIDE SEQUENCE [LARGE SCALE GENOMIC DNA]</scope>
    <source>
        <strain evidence="5 6">RA17</strain>
    </source>
</reference>